<dbReference type="Proteomes" id="UP001306592">
    <property type="component" value="Unassembled WGS sequence"/>
</dbReference>
<organism evidence="2 3">
    <name type="scientific">Erwinia aphidicola</name>
    <dbReference type="NCBI Taxonomy" id="68334"/>
    <lineage>
        <taxon>Bacteria</taxon>
        <taxon>Pseudomonadati</taxon>
        <taxon>Pseudomonadota</taxon>
        <taxon>Gammaproteobacteria</taxon>
        <taxon>Enterobacterales</taxon>
        <taxon>Erwiniaceae</taxon>
        <taxon>Erwinia</taxon>
    </lineage>
</organism>
<proteinExistence type="predicted"/>
<comment type="caution">
    <text evidence="2">The sequence shown here is derived from an EMBL/GenBank/DDBJ whole genome shotgun (WGS) entry which is preliminary data.</text>
</comment>
<dbReference type="RefSeq" id="WP_336202529.1">
    <property type="nucleotide sequence ID" value="NZ_JBANEI010000002.1"/>
</dbReference>
<name>A0ABU8DCF9_ERWAP</name>
<evidence type="ECO:0000313" key="2">
    <source>
        <dbReference type="EMBL" id="MEI2680991.1"/>
    </source>
</evidence>
<dbReference type="EMBL" id="JBANEI010000002">
    <property type="protein sequence ID" value="MEI2680991.1"/>
    <property type="molecule type" value="Genomic_DNA"/>
</dbReference>
<sequence>MRKIKQLLLTFCLSSGVQAASAPPHLHWQSADGQQGIDIGGALRANYRYEDWNTSRNRRQPHLRFDTFRIDASGHADNFFFDSGFWFQDQRKYAIDRAYIGYQMNRDQQIQIGAPEKPFGLAPYPQFGWSYDIPFYLGFAVNSGLGAKYRYRANNWTFEAAYFAKMLPEGERYAPDVGYYGELKGTIYGPHHLQLNEKRDQLNLRLAREFDSGSWHSELGGSLAASRLYNHRSGDNGSFWSGGLHATLNNGPWQLSTQAIRYAYAAKNPSGGDKDTILMGTNGLSPAYLIPAKATTAALNIARDVKVDFGPISKLRFYDDYSVLWKDKGSWDDSQMNTLGMQLFALPVMFWLDLTWAKNANPWGGALNATGWTSTQSPGSGKWYFRSNVNIGYYF</sequence>
<evidence type="ECO:0000256" key="1">
    <source>
        <dbReference type="SAM" id="SignalP"/>
    </source>
</evidence>
<keyword evidence="3" id="KW-1185">Reference proteome</keyword>
<feature type="chain" id="PRO_5045295840" evidence="1">
    <location>
        <begin position="20"/>
        <end position="395"/>
    </location>
</feature>
<gene>
    <name evidence="2" type="ORF">V8N49_04895</name>
</gene>
<accession>A0ABU8DCF9</accession>
<keyword evidence="1" id="KW-0732">Signal</keyword>
<feature type="signal peptide" evidence="1">
    <location>
        <begin position="1"/>
        <end position="19"/>
    </location>
</feature>
<protein>
    <submittedName>
        <fullName evidence="2">Uncharacterized protein</fullName>
    </submittedName>
</protein>
<reference evidence="2 3" key="1">
    <citation type="submission" date="2024-02" db="EMBL/GenBank/DDBJ databases">
        <title>First report Erwinia aphidicola in onion in Chile.</title>
        <authorList>
            <person name="Valenzuela M."/>
            <person name="Pena M."/>
            <person name="Dutta B."/>
        </authorList>
    </citation>
    <scope>NUCLEOTIDE SEQUENCE [LARGE SCALE GENOMIC DNA]</scope>
    <source>
        <strain evidence="2 3">QCJ3A</strain>
    </source>
</reference>
<evidence type="ECO:0000313" key="3">
    <source>
        <dbReference type="Proteomes" id="UP001306592"/>
    </source>
</evidence>